<keyword evidence="1" id="KW-0472">Membrane</keyword>
<dbReference type="Pfam" id="PF20152">
    <property type="entry name" value="DUF6534"/>
    <property type="match status" value="1"/>
</dbReference>
<keyword evidence="1" id="KW-1133">Transmembrane helix</keyword>
<feature type="transmembrane region" description="Helical" evidence="1">
    <location>
        <begin position="21"/>
        <end position="43"/>
    </location>
</feature>
<sequence length="332" mass="37165">MSAAPPAPPPIPALDGTLGDIQIALVVATWLFGIESLQTYNYYTQFPKDSVLLKGLVGAIWFLELGYTIVSWHAMYVITVTFYGRPQHILAPPLSMVFPIFFNALIAISVQTFFVYRVKVLSGKWLVPLICCAMNLARLGFNMLLFGKLSQRPIFTLLTTTFNWEIIVVSSIGPAVDIIVAASLIYYLWDRRKTDFKQTRGMVDTLIIWTVETTLLTTLSGVMQLVLFLSRRHDLSWLVFFLIQGKLFSNSLMASLNGRTRFRAVPGTAIGFNSTTNAGQNTTDMVIRMHQMSETAYDAGNRSYGKVRKKSADYASYANSFTGVGYLVFDHL</sequence>
<dbReference type="EMBL" id="JAWWNJ010000034">
    <property type="protein sequence ID" value="KAK7024973.1"/>
    <property type="molecule type" value="Genomic_DNA"/>
</dbReference>
<reference evidence="3 4" key="1">
    <citation type="journal article" date="2024" name="J Genomics">
        <title>Draft genome sequencing and assembly of Favolaschia claudopus CIRM-BRFM 2984 isolated from oak limbs.</title>
        <authorList>
            <person name="Navarro D."/>
            <person name="Drula E."/>
            <person name="Chaduli D."/>
            <person name="Cazenave R."/>
            <person name="Ahrendt S."/>
            <person name="Wang J."/>
            <person name="Lipzen A."/>
            <person name="Daum C."/>
            <person name="Barry K."/>
            <person name="Grigoriev I.V."/>
            <person name="Favel A."/>
            <person name="Rosso M.N."/>
            <person name="Martin F."/>
        </authorList>
    </citation>
    <scope>NUCLEOTIDE SEQUENCE [LARGE SCALE GENOMIC DNA]</scope>
    <source>
        <strain evidence="3 4">CIRM-BRFM 2984</strain>
    </source>
</reference>
<dbReference type="PANTHER" id="PTHR40465:SF1">
    <property type="entry name" value="DUF6534 DOMAIN-CONTAINING PROTEIN"/>
    <property type="match status" value="1"/>
</dbReference>
<comment type="caution">
    <text evidence="3">The sequence shown here is derived from an EMBL/GenBank/DDBJ whole genome shotgun (WGS) entry which is preliminary data.</text>
</comment>
<dbReference type="PANTHER" id="PTHR40465">
    <property type="entry name" value="CHROMOSOME 1, WHOLE GENOME SHOTGUN SEQUENCE"/>
    <property type="match status" value="1"/>
</dbReference>
<dbReference type="InterPro" id="IPR045339">
    <property type="entry name" value="DUF6534"/>
</dbReference>
<feature type="domain" description="DUF6534" evidence="2">
    <location>
        <begin position="175"/>
        <end position="260"/>
    </location>
</feature>
<evidence type="ECO:0000313" key="3">
    <source>
        <dbReference type="EMBL" id="KAK7024973.1"/>
    </source>
</evidence>
<protein>
    <submittedName>
        <fullName evidence="3">Saposin B-type domain-containing protein</fullName>
    </submittedName>
</protein>
<evidence type="ECO:0000256" key="1">
    <source>
        <dbReference type="SAM" id="Phobius"/>
    </source>
</evidence>
<proteinExistence type="predicted"/>
<evidence type="ECO:0000313" key="4">
    <source>
        <dbReference type="Proteomes" id="UP001362999"/>
    </source>
</evidence>
<evidence type="ECO:0000259" key="2">
    <source>
        <dbReference type="Pfam" id="PF20152"/>
    </source>
</evidence>
<dbReference type="AlphaFoldDB" id="A0AAW0BF95"/>
<dbReference type="Proteomes" id="UP001362999">
    <property type="component" value="Unassembled WGS sequence"/>
</dbReference>
<keyword evidence="1" id="KW-0812">Transmembrane</keyword>
<accession>A0AAW0BF95</accession>
<feature type="transmembrane region" description="Helical" evidence="1">
    <location>
        <begin position="166"/>
        <end position="189"/>
    </location>
</feature>
<feature type="transmembrane region" description="Helical" evidence="1">
    <location>
        <begin position="55"/>
        <end position="76"/>
    </location>
</feature>
<gene>
    <name evidence="3" type="ORF">R3P38DRAFT_2952033</name>
</gene>
<feature type="transmembrane region" description="Helical" evidence="1">
    <location>
        <begin position="125"/>
        <end position="146"/>
    </location>
</feature>
<keyword evidence="4" id="KW-1185">Reference proteome</keyword>
<feature type="transmembrane region" description="Helical" evidence="1">
    <location>
        <begin position="201"/>
        <end position="229"/>
    </location>
</feature>
<organism evidence="3 4">
    <name type="scientific">Favolaschia claudopus</name>
    <dbReference type="NCBI Taxonomy" id="2862362"/>
    <lineage>
        <taxon>Eukaryota</taxon>
        <taxon>Fungi</taxon>
        <taxon>Dikarya</taxon>
        <taxon>Basidiomycota</taxon>
        <taxon>Agaricomycotina</taxon>
        <taxon>Agaricomycetes</taxon>
        <taxon>Agaricomycetidae</taxon>
        <taxon>Agaricales</taxon>
        <taxon>Marasmiineae</taxon>
        <taxon>Mycenaceae</taxon>
        <taxon>Favolaschia</taxon>
    </lineage>
</organism>
<feature type="transmembrane region" description="Helical" evidence="1">
    <location>
        <begin position="96"/>
        <end position="118"/>
    </location>
</feature>
<name>A0AAW0BF95_9AGAR</name>